<reference evidence="1" key="1">
    <citation type="journal article" date="2023" name="G3 (Bethesda)">
        <title>Whole genome assembly and annotation of the endangered Caribbean coral Acropora cervicornis.</title>
        <authorList>
            <person name="Selwyn J.D."/>
            <person name="Vollmer S.V."/>
        </authorList>
    </citation>
    <scope>NUCLEOTIDE SEQUENCE</scope>
    <source>
        <strain evidence="1">K2</strain>
    </source>
</reference>
<reference evidence="1" key="2">
    <citation type="journal article" date="2023" name="Science">
        <title>Genomic signatures of disease resistance in endangered staghorn corals.</title>
        <authorList>
            <person name="Vollmer S.V."/>
            <person name="Selwyn J.D."/>
            <person name="Despard B.A."/>
            <person name="Roesel C.L."/>
        </authorList>
    </citation>
    <scope>NUCLEOTIDE SEQUENCE</scope>
    <source>
        <strain evidence="1">K2</strain>
    </source>
</reference>
<evidence type="ECO:0000313" key="1">
    <source>
        <dbReference type="EMBL" id="KAK2563506.1"/>
    </source>
</evidence>
<dbReference type="Pfam" id="PF15002">
    <property type="entry name" value="ERK-JNK_inhib"/>
    <property type="match status" value="1"/>
</dbReference>
<name>A0AAD9V6W2_ACRCE</name>
<comment type="caution">
    <text evidence="1">The sequence shown here is derived from an EMBL/GenBank/DDBJ whole genome shotgun (WGS) entry which is preliminary data.</text>
</comment>
<evidence type="ECO:0000313" key="2">
    <source>
        <dbReference type="Proteomes" id="UP001249851"/>
    </source>
</evidence>
<dbReference type="PANTHER" id="PTHR14735:SF1">
    <property type="entry name" value="COILED-COIL DOMAIN-CONTAINING PROTEIN 134"/>
    <property type="match status" value="1"/>
</dbReference>
<dbReference type="Proteomes" id="UP001249851">
    <property type="component" value="Unassembled WGS sequence"/>
</dbReference>
<organism evidence="1 2">
    <name type="scientific">Acropora cervicornis</name>
    <name type="common">Staghorn coral</name>
    <dbReference type="NCBI Taxonomy" id="6130"/>
    <lineage>
        <taxon>Eukaryota</taxon>
        <taxon>Metazoa</taxon>
        <taxon>Cnidaria</taxon>
        <taxon>Anthozoa</taxon>
        <taxon>Hexacorallia</taxon>
        <taxon>Scleractinia</taxon>
        <taxon>Astrocoeniina</taxon>
        <taxon>Acroporidae</taxon>
        <taxon>Acropora</taxon>
    </lineage>
</organism>
<sequence length="207" mass="23529">MELRLLHVHGLGIPFQILCYIFYKVSGGYPRMNPSLFDCVVFATFTSAYVFANEQPADGSSGSSHKVNTSQDVTKMIYSTVFKQKRSAQVNAAESILNLKDYSKQYKMVELVLDKLFKSDLLHIVEQILKDARVKVTESALANILENTALFGDILLRLPDITHKVYSKSKEWDLLARWSISFCNETQVYDEMDSRLLDLVSCAWPVT</sequence>
<accession>A0AAD9V6W2</accession>
<dbReference type="AlphaFoldDB" id="A0AAD9V6W2"/>
<gene>
    <name evidence="1" type="ORF">P5673_013220</name>
</gene>
<proteinExistence type="predicted"/>
<dbReference type="InterPro" id="IPR026321">
    <property type="entry name" value="CC134"/>
</dbReference>
<dbReference type="EMBL" id="JARQWQ010000025">
    <property type="protein sequence ID" value="KAK2563506.1"/>
    <property type="molecule type" value="Genomic_DNA"/>
</dbReference>
<dbReference type="PANTHER" id="PTHR14735">
    <property type="entry name" value="COILED-COIL DOMAIN-CONTAINING PROTEIN 134"/>
    <property type="match status" value="1"/>
</dbReference>
<keyword evidence="2" id="KW-1185">Reference proteome</keyword>
<protein>
    <submittedName>
        <fullName evidence="1">Coiled-coil domain-containing protein 134</fullName>
    </submittedName>
</protein>